<dbReference type="EMBL" id="HBUF01339224">
    <property type="protein sequence ID" value="CAG6700037.1"/>
    <property type="molecule type" value="Transcribed_RNA"/>
</dbReference>
<organism evidence="1">
    <name type="scientific">Cacopsylla melanoneura</name>
    <dbReference type="NCBI Taxonomy" id="428564"/>
    <lineage>
        <taxon>Eukaryota</taxon>
        <taxon>Metazoa</taxon>
        <taxon>Ecdysozoa</taxon>
        <taxon>Arthropoda</taxon>
        <taxon>Hexapoda</taxon>
        <taxon>Insecta</taxon>
        <taxon>Pterygota</taxon>
        <taxon>Neoptera</taxon>
        <taxon>Paraneoptera</taxon>
        <taxon>Hemiptera</taxon>
        <taxon>Sternorrhyncha</taxon>
        <taxon>Psylloidea</taxon>
        <taxon>Psyllidae</taxon>
        <taxon>Psyllinae</taxon>
        <taxon>Cacopsylla</taxon>
    </lineage>
</organism>
<dbReference type="EMBL" id="HBUF01339228">
    <property type="protein sequence ID" value="CAG6700065.1"/>
    <property type="molecule type" value="Transcribed_RNA"/>
</dbReference>
<reference evidence="1" key="1">
    <citation type="submission" date="2021-05" db="EMBL/GenBank/DDBJ databases">
        <authorList>
            <person name="Alioto T."/>
            <person name="Alioto T."/>
            <person name="Gomez Garrido J."/>
        </authorList>
    </citation>
    <scope>NUCLEOTIDE SEQUENCE</scope>
</reference>
<dbReference type="EMBL" id="HBUF01339227">
    <property type="protein sequence ID" value="CAG6700058.1"/>
    <property type="molecule type" value="Transcribed_RNA"/>
</dbReference>
<accession>A0A8D8XK42</accession>
<evidence type="ECO:0000313" key="1">
    <source>
        <dbReference type="EMBL" id="CAG6700037.1"/>
    </source>
</evidence>
<name>A0A8D8XK42_9HEMI</name>
<dbReference type="EMBL" id="HBUF01339226">
    <property type="protein sequence ID" value="CAG6700051.1"/>
    <property type="molecule type" value="Transcribed_RNA"/>
</dbReference>
<dbReference type="AlphaFoldDB" id="A0A8D8XK42"/>
<protein>
    <submittedName>
        <fullName evidence="1">Uncharacterized protein</fullName>
    </submittedName>
</protein>
<dbReference type="EMBL" id="HBUF01339225">
    <property type="protein sequence ID" value="CAG6700044.1"/>
    <property type="molecule type" value="Transcribed_RNA"/>
</dbReference>
<proteinExistence type="predicted"/>
<sequence>MQPTIHHNTFLFCIHKHYNFSGTLQEKQPKSQFIASQHVSELIPSLIQMETTTEMTEGEHLIERPKYTGTTEITETHTMGTTNEIKRRTVLRKGNSSQDSESHEDIIIEEIIKLDDKPKEEVTSTEIQTQTLKRRLKLLQMLKRNLKLLQTLKRRLNWLQALKRRLKLLQTLKRKLKMIQTLK</sequence>